<dbReference type="Proteomes" id="UP001500804">
    <property type="component" value="Unassembled WGS sequence"/>
</dbReference>
<keyword evidence="2" id="KW-1133">Transmembrane helix</keyword>
<feature type="transmembrane region" description="Helical" evidence="2">
    <location>
        <begin position="57"/>
        <end position="75"/>
    </location>
</feature>
<feature type="transmembrane region" description="Helical" evidence="2">
    <location>
        <begin position="95"/>
        <end position="120"/>
    </location>
</feature>
<gene>
    <name evidence="3" type="ORF">GCM10023320_18140</name>
</gene>
<feature type="transmembrane region" description="Helical" evidence="2">
    <location>
        <begin position="147"/>
        <end position="166"/>
    </location>
</feature>
<keyword evidence="2" id="KW-0472">Membrane</keyword>
<dbReference type="RefSeq" id="WP_345604405.1">
    <property type="nucleotide sequence ID" value="NZ_BAABJO010000005.1"/>
</dbReference>
<dbReference type="InterPro" id="IPR045382">
    <property type="entry name" value="DUF6529"/>
</dbReference>
<comment type="caution">
    <text evidence="3">The sequence shown here is derived from an EMBL/GenBank/DDBJ whole genome shotgun (WGS) entry which is preliminary data.</text>
</comment>
<feature type="region of interest" description="Disordered" evidence="1">
    <location>
        <begin position="1"/>
        <end position="50"/>
    </location>
</feature>
<evidence type="ECO:0000256" key="1">
    <source>
        <dbReference type="SAM" id="MobiDB-lite"/>
    </source>
</evidence>
<proteinExistence type="predicted"/>
<evidence type="ECO:0000256" key="2">
    <source>
        <dbReference type="SAM" id="Phobius"/>
    </source>
</evidence>
<evidence type="ECO:0000313" key="4">
    <source>
        <dbReference type="Proteomes" id="UP001500804"/>
    </source>
</evidence>
<evidence type="ECO:0000313" key="3">
    <source>
        <dbReference type="EMBL" id="GAA5116863.1"/>
    </source>
</evidence>
<accession>A0ABP9NET7</accession>
<keyword evidence="4" id="KW-1185">Reference proteome</keyword>
<feature type="transmembrane region" description="Helical" evidence="2">
    <location>
        <begin position="205"/>
        <end position="226"/>
    </location>
</feature>
<name>A0ABP9NET7_9PSEU</name>
<dbReference type="EMBL" id="BAABJO010000005">
    <property type="protein sequence ID" value="GAA5116863.1"/>
    <property type="molecule type" value="Genomic_DNA"/>
</dbReference>
<evidence type="ECO:0008006" key="5">
    <source>
        <dbReference type="Google" id="ProtNLM"/>
    </source>
</evidence>
<feature type="transmembrane region" description="Helical" evidence="2">
    <location>
        <begin position="172"/>
        <end position="193"/>
    </location>
</feature>
<organism evidence="3 4">
    <name type="scientific">Pseudonocardia adelaidensis</name>
    <dbReference type="NCBI Taxonomy" id="648754"/>
    <lineage>
        <taxon>Bacteria</taxon>
        <taxon>Bacillati</taxon>
        <taxon>Actinomycetota</taxon>
        <taxon>Actinomycetes</taxon>
        <taxon>Pseudonocardiales</taxon>
        <taxon>Pseudonocardiaceae</taxon>
        <taxon>Pseudonocardia</taxon>
    </lineage>
</organism>
<reference evidence="4" key="1">
    <citation type="journal article" date="2019" name="Int. J. Syst. Evol. Microbiol.">
        <title>The Global Catalogue of Microorganisms (GCM) 10K type strain sequencing project: providing services to taxonomists for standard genome sequencing and annotation.</title>
        <authorList>
            <consortium name="The Broad Institute Genomics Platform"/>
            <consortium name="The Broad Institute Genome Sequencing Center for Infectious Disease"/>
            <person name="Wu L."/>
            <person name="Ma J."/>
        </authorList>
    </citation>
    <scope>NUCLEOTIDE SEQUENCE [LARGE SCALE GENOMIC DNA]</scope>
    <source>
        <strain evidence="4">JCM 18302</strain>
    </source>
</reference>
<sequence>MTRPAPGAPPGQRTAQMVGPHSGPNRERSLPRAPGYPGGEPHRRAARRGGARRGGPALLVAAALGSLVAVGLGVYGRVHEPASAVLGVAGFSSLIAAKAWLATGAFVLALVQLWSAAALYGRVGRRWRAGGGAPPWVAGLHRWSGRVAVLLTVPVAVQCLYALGYQDASLRVLVHSSAGCFLYGVFVTKMLVLQRPRSPRWSIPLLGGLLFTALTAVWLSSAVWFFSTSGISF</sequence>
<dbReference type="Pfam" id="PF20139">
    <property type="entry name" value="DUF6529"/>
    <property type="match status" value="1"/>
</dbReference>
<keyword evidence="2" id="KW-0812">Transmembrane</keyword>
<protein>
    <recommendedName>
        <fullName evidence="5">Cytochrome b561 domain-containing protein</fullName>
    </recommendedName>
</protein>